<reference evidence="3 4" key="1">
    <citation type="journal article" date="2020" name="Mol. Biol. Evol.">
        <title>Distinct Expression and Methylation Patterns for Genes with Different Fates following a Single Whole-Genome Duplication in Flowering Plants.</title>
        <authorList>
            <person name="Shi T."/>
            <person name="Rahmani R.S."/>
            <person name="Gugger P.F."/>
            <person name="Wang M."/>
            <person name="Li H."/>
            <person name="Zhang Y."/>
            <person name="Li Z."/>
            <person name="Wang Q."/>
            <person name="Van de Peer Y."/>
            <person name="Marchal K."/>
            <person name="Chen J."/>
        </authorList>
    </citation>
    <scope>NUCLEOTIDE SEQUENCE [LARGE SCALE GENOMIC DNA]</scope>
    <source>
        <tissue evidence="3">Leaf</tissue>
    </source>
</reference>
<dbReference type="PRINTS" id="PR01217">
    <property type="entry name" value="PRICHEXTENSN"/>
</dbReference>
<sequence>MASLQRENPQPETSLPETNQPQPFPPPTTTPPPPPSTDPIKQPQSQPPPPPPQPDQYPPPPQSTMYPPLPAPYPPPPHCPVYPPPPGPYPPMQNPMCTSPSYPENYAPQPPPGSQQTGIPMGYPVVCTQQRWKSGLFDCLDDPANTIITFFLPCLTFGQIAEIVDDGQTPCGLMALLYAAIQFAIGFPCVCSCIYRTKLRNKFGLLESPGPDWLVHFCCEYCALCQEYRELRHRGFDPSIAGCMIGDY</sequence>
<keyword evidence="2" id="KW-0472">Membrane</keyword>
<keyword evidence="2" id="KW-0812">Transmembrane</keyword>
<name>A0A822YV75_NELNU</name>
<feature type="compositionally biased region" description="Polar residues" evidence="1">
    <location>
        <begin position="1"/>
        <end position="15"/>
    </location>
</feature>
<keyword evidence="2" id="KW-1133">Transmembrane helix</keyword>
<feature type="transmembrane region" description="Helical" evidence="2">
    <location>
        <begin position="173"/>
        <end position="195"/>
    </location>
</feature>
<feature type="compositionally biased region" description="Pro residues" evidence="1">
    <location>
        <begin position="45"/>
        <end position="71"/>
    </location>
</feature>
<dbReference type="EMBL" id="DUZY01000004">
    <property type="protein sequence ID" value="DAD35309.1"/>
    <property type="molecule type" value="Genomic_DNA"/>
</dbReference>
<dbReference type="Pfam" id="PF04749">
    <property type="entry name" value="PLAC8"/>
    <property type="match status" value="1"/>
</dbReference>
<keyword evidence="4" id="KW-1185">Reference proteome</keyword>
<proteinExistence type="predicted"/>
<evidence type="ECO:0000256" key="1">
    <source>
        <dbReference type="SAM" id="MobiDB-lite"/>
    </source>
</evidence>
<evidence type="ECO:0000313" key="4">
    <source>
        <dbReference type="Proteomes" id="UP000607653"/>
    </source>
</evidence>
<dbReference type="Proteomes" id="UP000607653">
    <property type="component" value="Unassembled WGS sequence"/>
</dbReference>
<comment type="caution">
    <text evidence="3">The sequence shown here is derived from an EMBL/GenBank/DDBJ whole genome shotgun (WGS) entry which is preliminary data.</text>
</comment>
<organism evidence="3 4">
    <name type="scientific">Nelumbo nucifera</name>
    <name type="common">Sacred lotus</name>
    <dbReference type="NCBI Taxonomy" id="4432"/>
    <lineage>
        <taxon>Eukaryota</taxon>
        <taxon>Viridiplantae</taxon>
        <taxon>Streptophyta</taxon>
        <taxon>Embryophyta</taxon>
        <taxon>Tracheophyta</taxon>
        <taxon>Spermatophyta</taxon>
        <taxon>Magnoliopsida</taxon>
        <taxon>Proteales</taxon>
        <taxon>Nelumbonaceae</taxon>
        <taxon>Nelumbo</taxon>
    </lineage>
</organism>
<accession>A0A822YV75</accession>
<dbReference type="AlphaFoldDB" id="A0A822YV75"/>
<dbReference type="PANTHER" id="PTHR15907">
    <property type="entry name" value="DUF614 FAMILY PROTEIN-RELATED"/>
    <property type="match status" value="1"/>
</dbReference>
<evidence type="ECO:0000256" key="2">
    <source>
        <dbReference type="SAM" id="Phobius"/>
    </source>
</evidence>
<evidence type="ECO:0000313" key="3">
    <source>
        <dbReference type="EMBL" id="DAD35309.1"/>
    </source>
</evidence>
<gene>
    <name evidence="3" type="ORF">HUJ06_005949</name>
</gene>
<dbReference type="NCBIfam" id="TIGR01571">
    <property type="entry name" value="A_thal_Cys_rich"/>
    <property type="match status" value="1"/>
</dbReference>
<protein>
    <submittedName>
        <fullName evidence="3">Uncharacterized protein</fullName>
    </submittedName>
</protein>
<feature type="compositionally biased region" description="Pro residues" evidence="1">
    <location>
        <begin position="22"/>
        <end position="37"/>
    </location>
</feature>
<feature type="region of interest" description="Disordered" evidence="1">
    <location>
        <begin position="1"/>
        <end position="71"/>
    </location>
</feature>
<dbReference type="InterPro" id="IPR006461">
    <property type="entry name" value="PLAC_motif_containing"/>
</dbReference>